<dbReference type="Proteomes" id="UP000198542">
    <property type="component" value="Unassembled WGS sequence"/>
</dbReference>
<gene>
    <name evidence="2" type="ORF">SAMN04490187_4492</name>
</gene>
<keyword evidence="3" id="KW-1185">Reference proteome</keyword>
<dbReference type="InterPro" id="IPR017516">
    <property type="entry name" value="AbrB_dup"/>
</dbReference>
<dbReference type="GO" id="GO:0016020">
    <property type="term" value="C:membrane"/>
    <property type="evidence" value="ECO:0007669"/>
    <property type="project" value="InterPro"/>
</dbReference>
<feature type="transmembrane region" description="Helical" evidence="1">
    <location>
        <begin position="100"/>
        <end position="118"/>
    </location>
</feature>
<dbReference type="Pfam" id="PF05145">
    <property type="entry name" value="AbrB"/>
    <property type="match status" value="1"/>
</dbReference>
<organism evidence="2 3">
    <name type="scientific">Pseudomonas jessenii</name>
    <dbReference type="NCBI Taxonomy" id="77298"/>
    <lineage>
        <taxon>Bacteria</taxon>
        <taxon>Pseudomonadati</taxon>
        <taxon>Pseudomonadota</taxon>
        <taxon>Gammaproteobacteria</taxon>
        <taxon>Pseudomonadales</taxon>
        <taxon>Pseudomonadaceae</taxon>
        <taxon>Pseudomonas</taxon>
    </lineage>
</organism>
<keyword evidence="1" id="KW-1133">Transmembrane helix</keyword>
<dbReference type="PANTHER" id="PTHR38457">
    <property type="entry name" value="REGULATOR ABRB-RELATED"/>
    <property type="match status" value="1"/>
</dbReference>
<dbReference type="EMBL" id="FNTC01000002">
    <property type="protein sequence ID" value="SEC47030.1"/>
    <property type="molecule type" value="Genomic_DNA"/>
</dbReference>
<proteinExistence type="predicted"/>
<evidence type="ECO:0008006" key="4">
    <source>
        <dbReference type="Google" id="ProtNLM"/>
    </source>
</evidence>
<protein>
    <recommendedName>
        <fullName evidence="4">AbrB family transcriptional regulator</fullName>
    </recommendedName>
</protein>
<feature type="transmembrane region" description="Helical" evidence="1">
    <location>
        <begin position="189"/>
        <end position="208"/>
    </location>
</feature>
<dbReference type="InterPro" id="IPR007820">
    <property type="entry name" value="AbrB_fam"/>
</dbReference>
<dbReference type="AlphaFoldDB" id="A0A1H4SSJ8"/>
<keyword evidence="1" id="KW-0812">Transmembrane</keyword>
<accession>A0A1H4SSJ8</accession>
<dbReference type="PIRSF" id="PIRSF038991">
    <property type="entry name" value="Protein_AbrB"/>
    <property type="match status" value="1"/>
</dbReference>
<evidence type="ECO:0000313" key="2">
    <source>
        <dbReference type="EMBL" id="SEC47030.1"/>
    </source>
</evidence>
<dbReference type="NCBIfam" id="TIGR03082">
    <property type="entry name" value="Gneg_AbrB_dup"/>
    <property type="match status" value="2"/>
</dbReference>
<feature type="transmembrane region" description="Helical" evidence="1">
    <location>
        <begin position="323"/>
        <end position="343"/>
    </location>
</feature>
<dbReference type="GO" id="GO:0010468">
    <property type="term" value="P:regulation of gene expression"/>
    <property type="evidence" value="ECO:0007669"/>
    <property type="project" value="InterPro"/>
</dbReference>
<feature type="transmembrane region" description="Helical" evidence="1">
    <location>
        <begin position="160"/>
        <end position="177"/>
    </location>
</feature>
<evidence type="ECO:0000256" key="1">
    <source>
        <dbReference type="SAM" id="Phobius"/>
    </source>
</evidence>
<evidence type="ECO:0000313" key="3">
    <source>
        <dbReference type="Proteomes" id="UP000198542"/>
    </source>
</evidence>
<dbReference type="PANTHER" id="PTHR38457:SF1">
    <property type="entry name" value="REGULATOR ABRB-RELATED"/>
    <property type="match status" value="1"/>
</dbReference>
<name>A0A1H4SSJ8_PSEJE</name>
<keyword evidence="1" id="KW-0472">Membrane</keyword>
<feature type="transmembrane region" description="Helical" evidence="1">
    <location>
        <begin position="21"/>
        <end position="38"/>
    </location>
</feature>
<sequence length="359" mass="38873">MDAPSMFVKRILVAEIHWSRFVTTPLIGIIGGVLASYVHWPLPWMVGSLVAVILVKCCGPWQIAPLPGGRKAGQWVVGVGIGLHFNAAVIEQILNYSIPIVAGALITTMVSVIAVWLMRSSGHDRATAFFSSMPGGAAEMVNLGQRNGALLSQVAAAQSLRVVIVVLTVPAAFKFFMGEGVAVASHSEVSYYWLLVLFPLGGVAGWLLQYMRQPNPWMFGSIFVSACASVWFDLHLSLPTGASQFGQLMIGSSLGCFFERSFFRDAPGFLARSFLSTCLMIIIAGAAAAGLGWLAWLDFRSLTLGMMPGGIAEMSLTAETLQLSVPLVTAMQTLRLVLVLFLAEPLFRYWQRKDKAKTQ</sequence>
<reference evidence="3" key="1">
    <citation type="submission" date="2016-10" db="EMBL/GenBank/DDBJ databases">
        <authorList>
            <person name="Varghese N."/>
            <person name="Submissions S."/>
        </authorList>
    </citation>
    <scope>NUCLEOTIDE SEQUENCE [LARGE SCALE GENOMIC DNA]</scope>
    <source>
        <strain evidence="3">BS3660</strain>
    </source>
</reference>
<feature type="transmembrane region" description="Helical" evidence="1">
    <location>
        <begin position="274"/>
        <end position="296"/>
    </location>
</feature>